<evidence type="ECO:0000256" key="4">
    <source>
        <dbReference type="ARBA" id="ARBA00022475"/>
    </source>
</evidence>
<feature type="transmembrane region" description="Helical" evidence="10">
    <location>
        <begin position="43"/>
        <end position="67"/>
    </location>
</feature>
<feature type="transmembrane region" description="Helical" evidence="10">
    <location>
        <begin position="348"/>
        <end position="366"/>
    </location>
</feature>
<evidence type="ECO:0000256" key="2">
    <source>
        <dbReference type="ARBA" id="ARBA00022448"/>
    </source>
</evidence>
<evidence type="ECO:0000256" key="6">
    <source>
        <dbReference type="ARBA" id="ARBA00022989"/>
    </source>
</evidence>
<evidence type="ECO:0000256" key="3">
    <source>
        <dbReference type="ARBA" id="ARBA00022449"/>
    </source>
</evidence>
<feature type="transmembrane region" description="Helical" evidence="10">
    <location>
        <begin position="159"/>
        <end position="180"/>
    </location>
</feature>
<keyword evidence="2" id="KW-0813">Transport</keyword>
<keyword evidence="6 10" id="KW-1133">Transmembrane helix</keyword>
<evidence type="ECO:0000256" key="9">
    <source>
        <dbReference type="ARBA" id="ARBA00031636"/>
    </source>
</evidence>
<keyword evidence="7" id="KW-0406">Ion transport</keyword>
<feature type="transmembrane region" description="Helical" evidence="10">
    <location>
        <begin position="88"/>
        <end position="110"/>
    </location>
</feature>
<dbReference type="InterPro" id="IPR048279">
    <property type="entry name" value="MdtK-like"/>
</dbReference>
<comment type="caution">
    <text evidence="11">The sequence shown here is derived from an EMBL/GenBank/DDBJ whole genome shotgun (WGS) entry which is preliminary data.</text>
</comment>
<dbReference type="CDD" id="cd13131">
    <property type="entry name" value="MATE_NorM_like"/>
    <property type="match status" value="1"/>
</dbReference>
<dbReference type="GO" id="GO:0042910">
    <property type="term" value="F:xenobiotic transmembrane transporter activity"/>
    <property type="evidence" value="ECO:0007669"/>
    <property type="project" value="InterPro"/>
</dbReference>
<protein>
    <recommendedName>
        <fullName evidence="9">Multidrug-efflux transporter</fullName>
    </recommendedName>
</protein>
<dbReference type="AlphaFoldDB" id="A0A6N6RFP0"/>
<proteinExistence type="predicted"/>
<dbReference type="PIRSF" id="PIRSF006603">
    <property type="entry name" value="DinF"/>
    <property type="match status" value="1"/>
</dbReference>
<evidence type="ECO:0000256" key="5">
    <source>
        <dbReference type="ARBA" id="ARBA00022692"/>
    </source>
</evidence>
<feature type="transmembrane region" description="Helical" evidence="10">
    <location>
        <begin position="412"/>
        <end position="434"/>
    </location>
</feature>
<feature type="transmembrane region" description="Helical" evidence="10">
    <location>
        <begin position="12"/>
        <end position="31"/>
    </location>
</feature>
<dbReference type="GO" id="GO:0005886">
    <property type="term" value="C:plasma membrane"/>
    <property type="evidence" value="ECO:0007669"/>
    <property type="project" value="UniProtKB-SubCell"/>
</dbReference>
<keyword evidence="3" id="KW-0050">Antiport</keyword>
<evidence type="ECO:0000256" key="10">
    <source>
        <dbReference type="SAM" id="Phobius"/>
    </source>
</evidence>
<dbReference type="Pfam" id="PF01554">
    <property type="entry name" value="MatE"/>
    <property type="match status" value="2"/>
</dbReference>
<name>A0A6N6RFP0_9FLAO</name>
<feature type="transmembrane region" description="Helical" evidence="10">
    <location>
        <begin position="386"/>
        <end position="406"/>
    </location>
</feature>
<dbReference type="Proteomes" id="UP000468650">
    <property type="component" value="Unassembled WGS sequence"/>
</dbReference>
<keyword evidence="4" id="KW-1003">Cell membrane</keyword>
<dbReference type="GO" id="GO:0015297">
    <property type="term" value="F:antiporter activity"/>
    <property type="evidence" value="ECO:0007669"/>
    <property type="project" value="UniProtKB-KW"/>
</dbReference>
<dbReference type="PANTHER" id="PTHR43298:SF2">
    <property type="entry name" value="FMN_FAD EXPORTER YEEO-RELATED"/>
    <property type="match status" value="1"/>
</dbReference>
<dbReference type="InterPro" id="IPR002528">
    <property type="entry name" value="MATE_fam"/>
</dbReference>
<dbReference type="NCBIfam" id="TIGR00797">
    <property type="entry name" value="matE"/>
    <property type="match status" value="1"/>
</dbReference>
<gene>
    <name evidence="11" type="ORF">F8C67_13280</name>
</gene>
<evidence type="ECO:0000256" key="1">
    <source>
        <dbReference type="ARBA" id="ARBA00004651"/>
    </source>
</evidence>
<dbReference type="EMBL" id="WBVO01000013">
    <property type="protein sequence ID" value="KAB2806838.1"/>
    <property type="molecule type" value="Genomic_DNA"/>
</dbReference>
<feature type="transmembrane region" description="Helical" evidence="10">
    <location>
        <begin position="275"/>
        <end position="297"/>
    </location>
</feature>
<keyword evidence="5 10" id="KW-0812">Transmembrane</keyword>
<keyword evidence="12" id="KW-1185">Reference proteome</keyword>
<organism evidence="11 12">
    <name type="scientific">Phaeocystidibacter luteus</name>
    <dbReference type="NCBI Taxonomy" id="911197"/>
    <lineage>
        <taxon>Bacteria</taxon>
        <taxon>Pseudomonadati</taxon>
        <taxon>Bacteroidota</taxon>
        <taxon>Flavobacteriia</taxon>
        <taxon>Flavobacteriales</taxon>
        <taxon>Phaeocystidibacteraceae</taxon>
        <taxon>Phaeocystidibacter</taxon>
    </lineage>
</organism>
<keyword evidence="8 10" id="KW-0472">Membrane</keyword>
<dbReference type="InterPro" id="IPR050222">
    <property type="entry name" value="MATE_MdtK"/>
</dbReference>
<feature type="transmembrane region" description="Helical" evidence="10">
    <location>
        <begin position="192"/>
        <end position="212"/>
    </location>
</feature>
<evidence type="ECO:0000256" key="7">
    <source>
        <dbReference type="ARBA" id="ARBA00023065"/>
    </source>
</evidence>
<feature type="transmembrane region" description="Helical" evidence="10">
    <location>
        <begin position="318"/>
        <end position="336"/>
    </location>
</feature>
<feature type="transmembrane region" description="Helical" evidence="10">
    <location>
        <begin position="130"/>
        <end position="147"/>
    </location>
</feature>
<feature type="transmembrane region" description="Helical" evidence="10">
    <location>
        <begin position="249"/>
        <end position="269"/>
    </location>
</feature>
<dbReference type="OrthoDB" id="9780160at2"/>
<evidence type="ECO:0000313" key="12">
    <source>
        <dbReference type="Proteomes" id="UP000468650"/>
    </source>
</evidence>
<sequence length="448" mass="48607">MLKAPKSEYKKSLSLAYPVMIGSLGQILVGTADSIMVGQIGPIPLAAISFANSLLAIPLVFGIGIAYGLTPLVANADGAGNIRKASRLFKNGLFVNIAIGLLIVGILLGIRPFMDQLGQDPDVVTEALKYYTLVALSFFPLQIFFQYKQFTEGISDTKAAMRLSLAANALNIVLNYILIYGKLGFEPMGIEGAAWATLISRIIMMFLMVYWVHYRPKYKQYMSFFLDTKVKWKDMRSVLEIGVPSGLQYIFEVGAFASASLIIGAIGALDQAAHQIAISLASISYMAASGFGAAATVRVGNQLGRRDVGTLKVAAKTLFEMTVLFMGAAGVLYLFGRDWLPTFFTDELDVITIAADLLIITTIFQISDGVQVTALGALRGLGDVKIPTLITFVSYWVIAIPMGYILGNFTELKAIGVWIGLATGLTVSALSQWLRFQSKVKKLHFSQE</sequence>
<dbReference type="PANTHER" id="PTHR43298">
    <property type="entry name" value="MULTIDRUG RESISTANCE PROTEIN NORM-RELATED"/>
    <property type="match status" value="1"/>
</dbReference>
<reference evidence="11 12" key="1">
    <citation type="submission" date="2019-09" db="EMBL/GenBank/DDBJ databases">
        <title>Genomes of family Cryomorphaceae.</title>
        <authorList>
            <person name="Bowman J.P."/>
        </authorList>
    </citation>
    <scope>NUCLEOTIDE SEQUENCE [LARGE SCALE GENOMIC DNA]</scope>
    <source>
        <strain evidence="11 12">LMG 25704</strain>
    </source>
</reference>
<dbReference type="GO" id="GO:0006811">
    <property type="term" value="P:monoatomic ion transport"/>
    <property type="evidence" value="ECO:0007669"/>
    <property type="project" value="UniProtKB-KW"/>
</dbReference>
<evidence type="ECO:0000256" key="8">
    <source>
        <dbReference type="ARBA" id="ARBA00023136"/>
    </source>
</evidence>
<accession>A0A6N6RFP0</accession>
<comment type="subcellular location">
    <subcellularLocation>
        <location evidence="1">Cell membrane</location>
        <topology evidence="1">Multi-pass membrane protein</topology>
    </subcellularLocation>
</comment>
<evidence type="ECO:0000313" key="11">
    <source>
        <dbReference type="EMBL" id="KAB2806838.1"/>
    </source>
</evidence>